<reference evidence="7 8" key="1">
    <citation type="submission" date="2018-02" db="EMBL/GenBank/DDBJ databases">
        <title>Reclassifiation of [Polyangium] brachysporum DSM 7029 as Guopingzhaonella breviflexa gen. nov., sp. nov., a member of the family Comamonadaceae.</title>
        <authorList>
            <person name="Tang B."/>
        </authorList>
    </citation>
    <scope>NUCLEOTIDE SEQUENCE [LARGE SCALE GENOMIC DNA]</scope>
    <source>
        <strain evidence="7 8">BCRC 80649</strain>
    </source>
</reference>
<comment type="caution">
    <text evidence="7">The sequence shown here is derived from an EMBL/GenBank/DDBJ whole genome shotgun (WGS) entry which is preliminary data.</text>
</comment>
<dbReference type="GO" id="GO:0003677">
    <property type="term" value="F:DNA binding"/>
    <property type="evidence" value="ECO:0007669"/>
    <property type="project" value="UniProtKB-KW"/>
</dbReference>
<dbReference type="GO" id="GO:0005829">
    <property type="term" value="C:cytosol"/>
    <property type="evidence" value="ECO:0007669"/>
    <property type="project" value="TreeGrafter"/>
</dbReference>
<evidence type="ECO:0000313" key="7">
    <source>
        <dbReference type="EMBL" id="PPE66330.1"/>
    </source>
</evidence>
<evidence type="ECO:0000256" key="4">
    <source>
        <dbReference type="ARBA" id="ARBA00023163"/>
    </source>
</evidence>
<dbReference type="FunFam" id="1.10.10.10:FF:000001">
    <property type="entry name" value="LysR family transcriptional regulator"/>
    <property type="match status" value="1"/>
</dbReference>
<organism evidence="7 8">
    <name type="scientific">Caldimonas caldifontis</name>
    <dbReference type="NCBI Taxonomy" id="1452508"/>
    <lineage>
        <taxon>Bacteria</taxon>
        <taxon>Pseudomonadati</taxon>
        <taxon>Pseudomonadota</taxon>
        <taxon>Betaproteobacteria</taxon>
        <taxon>Burkholderiales</taxon>
        <taxon>Sphaerotilaceae</taxon>
        <taxon>Caldimonas</taxon>
    </lineage>
</organism>
<keyword evidence="3" id="KW-0238">DNA-binding</keyword>
<name>A0A2S5SUB2_9BURK</name>
<dbReference type="Proteomes" id="UP000238605">
    <property type="component" value="Unassembled WGS sequence"/>
</dbReference>
<dbReference type="SUPFAM" id="SSF46785">
    <property type="entry name" value="Winged helix' DNA-binding domain"/>
    <property type="match status" value="1"/>
</dbReference>
<evidence type="ECO:0000259" key="6">
    <source>
        <dbReference type="PROSITE" id="PS50931"/>
    </source>
</evidence>
<dbReference type="PANTHER" id="PTHR30419:SF8">
    <property type="entry name" value="NITROGEN ASSIMILATION TRANSCRIPTIONAL ACTIVATOR-RELATED"/>
    <property type="match status" value="1"/>
</dbReference>
<dbReference type="InterPro" id="IPR036390">
    <property type="entry name" value="WH_DNA-bd_sf"/>
</dbReference>
<dbReference type="Gene3D" id="3.40.190.10">
    <property type="entry name" value="Periplasmic binding protein-like II"/>
    <property type="match status" value="2"/>
</dbReference>
<keyword evidence="8" id="KW-1185">Reference proteome</keyword>
<sequence length="316" mass="34134">MSYEFRASHIHRLQLRHLHCFLAVARLGHLGRAAEALAISQPAVTKTLADLEDLLGLRLFERGRRGARLTPAGQGFLRHASQVMAALDQALESVAPGQAPTVLRLGALPTVVNAIVAAGVRSLGLPSGTTVRVETGANRELLARLQRGELDAVVGRLSEPERLQGLTFEHLYAEPLIVAVRPGHPLLDKRRPSPAQLAPHDWILPLADTMIRHNADSWLQGHGVLPQGAVIETLSVSLGRELAATGDALWFTPLGAAEADLERGVLVALPLALSGTEEPVGWLMRSDAQPSPALQAVRAAVREQAQRRQRRWSGPR</sequence>
<evidence type="ECO:0000313" key="8">
    <source>
        <dbReference type="Proteomes" id="UP000238605"/>
    </source>
</evidence>
<dbReference type="PRINTS" id="PR00039">
    <property type="entry name" value="HTHLYSR"/>
</dbReference>
<dbReference type="InterPro" id="IPR000847">
    <property type="entry name" value="LysR_HTH_N"/>
</dbReference>
<dbReference type="InterPro" id="IPR036388">
    <property type="entry name" value="WH-like_DNA-bd_sf"/>
</dbReference>
<accession>A0A2S5SUB2</accession>
<keyword evidence="4" id="KW-0804">Transcription</keyword>
<dbReference type="PANTHER" id="PTHR30419">
    <property type="entry name" value="HTH-TYPE TRANSCRIPTIONAL REGULATOR YBHD"/>
    <property type="match status" value="1"/>
</dbReference>
<dbReference type="PROSITE" id="PS50931">
    <property type="entry name" value="HTH_LYSR"/>
    <property type="match status" value="1"/>
</dbReference>
<evidence type="ECO:0000256" key="2">
    <source>
        <dbReference type="ARBA" id="ARBA00023015"/>
    </source>
</evidence>
<evidence type="ECO:0000256" key="1">
    <source>
        <dbReference type="ARBA" id="ARBA00009437"/>
    </source>
</evidence>
<dbReference type="InterPro" id="IPR005119">
    <property type="entry name" value="LysR_subst-bd"/>
</dbReference>
<dbReference type="Pfam" id="PF00126">
    <property type="entry name" value="HTH_1"/>
    <property type="match status" value="1"/>
</dbReference>
<dbReference type="NCBIfam" id="TIGR02424">
    <property type="entry name" value="TF_pcaQ"/>
    <property type="match status" value="1"/>
</dbReference>
<gene>
    <name evidence="7" type="primary">pcaQ</name>
    <name evidence="7" type="ORF">C1704_10170</name>
</gene>
<comment type="similarity">
    <text evidence="1">Belongs to the LysR transcriptional regulatory family.</text>
</comment>
<dbReference type="GO" id="GO:0019619">
    <property type="term" value="P:3,4-dihydroxybenzoate catabolic process"/>
    <property type="evidence" value="ECO:0007669"/>
    <property type="project" value="InterPro"/>
</dbReference>
<evidence type="ECO:0000256" key="5">
    <source>
        <dbReference type="SAM" id="MobiDB-lite"/>
    </source>
</evidence>
<protein>
    <submittedName>
        <fullName evidence="7">Pca operon transcription factor PcaQ</fullName>
    </submittedName>
</protein>
<feature type="region of interest" description="Disordered" evidence="5">
    <location>
        <begin position="294"/>
        <end position="316"/>
    </location>
</feature>
<feature type="domain" description="HTH lysR-type" evidence="6">
    <location>
        <begin position="13"/>
        <end position="70"/>
    </location>
</feature>
<dbReference type="InterPro" id="IPR012787">
    <property type="entry name" value="TF_PcaQ"/>
</dbReference>
<dbReference type="EMBL" id="PSNX01000008">
    <property type="protein sequence ID" value="PPE66330.1"/>
    <property type="molecule type" value="Genomic_DNA"/>
</dbReference>
<evidence type="ECO:0000256" key="3">
    <source>
        <dbReference type="ARBA" id="ARBA00023125"/>
    </source>
</evidence>
<proteinExistence type="inferred from homology"/>
<dbReference type="Pfam" id="PF03466">
    <property type="entry name" value="LysR_substrate"/>
    <property type="match status" value="1"/>
</dbReference>
<dbReference type="InterPro" id="IPR050950">
    <property type="entry name" value="HTH-type_LysR_regulators"/>
</dbReference>
<dbReference type="GO" id="GO:0045893">
    <property type="term" value="P:positive regulation of DNA-templated transcription"/>
    <property type="evidence" value="ECO:0007669"/>
    <property type="project" value="InterPro"/>
</dbReference>
<keyword evidence="2" id="KW-0805">Transcription regulation</keyword>
<dbReference type="AlphaFoldDB" id="A0A2S5SUB2"/>
<dbReference type="Gene3D" id="1.10.10.10">
    <property type="entry name" value="Winged helix-like DNA-binding domain superfamily/Winged helix DNA-binding domain"/>
    <property type="match status" value="1"/>
</dbReference>
<dbReference type="GO" id="GO:0003700">
    <property type="term" value="F:DNA-binding transcription factor activity"/>
    <property type="evidence" value="ECO:0007669"/>
    <property type="project" value="InterPro"/>
</dbReference>
<dbReference type="RefSeq" id="WP_104302613.1">
    <property type="nucleotide sequence ID" value="NZ_PSNX01000008.1"/>
</dbReference>
<dbReference type="SUPFAM" id="SSF53850">
    <property type="entry name" value="Periplasmic binding protein-like II"/>
    <property type="match status" value="1"/>
</dbReference>
<feature type="compositionally biased region" description="Basic residues" evidence="5">
    <location>
        <begin position="307"/>
        <end position="316"/>
    </location>
</feature>